<name>A0A8B9NRT2_9AVES</name>
<proteinExistence type="predicted"/>
<evidence type="ECO:0000313" key="2">
    <source>
        <dbReference type="Ensembl" id="ENSANIP00000025852.1"/>
    </source>
</evidence>
<accession>A0A8B9NRT2</accession>
<organism evidence="2 3">
    <name type="scientific">Accipiter nisus</name>
    <name type="common">Eurasian sparrowhawk</name>
    <dbReference type="NCBI Taxonomy" id="211598"/>
    <lineage>
        <taxon>Eukaryota</taxon>
        <taxon>Metazoa</taxon>
        <taxon>Chordata</taxon>
        <taxon>Craniata</taxon>
        <taxon>Vertebrata</taxon>
        <taxon>Euteleostomi</taxon>
        <taxon>Archelosauria</taxon>
        <taxon>Archosauria</taxon>
        <taxon>Dinosauria</taxon>
        <taxon>Saurischia</taxon>
        <taxon>Theropoda</taxon>
        <taxon>Coelurosauria</taxon>
        <taxon>Aves</taxon>
        <taxon>Neognathae</taxon>
        <taxon>Neoaves</taxon>
        <taxon>Telluraves</taxon>
        <taxon>Accipitrimorphae</taxon>
        <taxon>Accipitriformes</taxon>
        <taxon>Accipitridae</taxon>
        <taxon>Accipitrinae</taxon>
        <taxon>Accipiter</taxon>
    </lineage>
</organism>
<protein>
    <submittedName>
        <fullName evidence="2">Uncharacterized protein</fullName>
    </submittedName>
</protein>
<reference evidence="2" key="1">
    <citation type="submission" date="2025-08" db="UniProtKB">
        <authorList>
            <consortium name="Ensembl"/>
        </authorList>
    </citation>
    <scope>IDENTIFICATION</scope>
</reference>
<dbReference type="Ensembl" id="ENSANIT00000026707.1">
    <property type="protein sequence ID" value="ENSANIP00000025852.1"/>
    <property type="gene ID" value="ENSANIG00000017389.1"/>
</dbReference>
<dbReference type="Proteomes" id="UP000694541">
    <property type="component" value="Unplaced"/>
</dbReference>
<dbReference type="AlphaFoldDB" id="A0A8B9NRT2"/>
<feature type="region of interest" description="Disordered" evidence="1">
    <location>
        <begin position="1"/>
        <end position="96"/>
    </location>
</feature>
<keyword evidence="3" id="KW-1185">Reference proteome</keyword>
<evidence type="ECO:0000313" key="3">
    <source>
        <dbReference type="Proteomes" id="UP000694541"/>
    </source>
</evidence>
<evidence type="ECO:0000256" key="1">
    <source>
        <dbReference type="SAM" id="MobiDB-lite"/>
    </source>
</evidence>
<reference evidence="2" key="2">
    <citation type="submission" date="2025-09" db="UniProtKB">
        <authorList>
            <consortium name="Ensembl"/>
        </authorList>
    </citation>
    <scope>IDENTIFICATION</scope>
</reference>
<feature type="compositionally biased region" description="Low complexity" evidence="1">
    <location>
        <begin position="19"/>
        <end position="40"/>
    </location>
</feature>
<feature type="compositionally biased region" description="Gly residues" evidence="1">
    <location>
        <begin position="86"/>
        <end position="96"/>
    </location>
</feature>
<sequence>MFIGAVGPDPRRSAGWGQPCAPAAARRSRCAPPGRLRAGAPVPPAPGWGRPVGGGDGAGRRRDPGGRRGTAGWSAPACTPATTALWGGGSGADAQG</sequence>